<keyword evidence="6" id="KW-0479">Metal-binding</keyword>
<dbReference type="GO" id="GO:0044322">
    <property type="term" value="C:endoplasmic reticulum quality control compartment"/>
    <property type="evidence" value="ECO:0007669"/>
    <property type="project" value="GOC"/>
</dbReference>
<dbReference type="GO" id="GO:0016020">
    <property type="term" value="C:membrane"/>
    <property type="evidence" value="ECO:0007669"/>
    <property type="project" value="InterPro"/>
</dbReference>
<proteinExistence type="inferred from homology"/>
<dbReference type="GO" id="GO:0005975">
    <property type="term" value="P:carbohydrate metabolic process"/>
    <property type="evidence" value="ECO:0007669"/>
    <property type="project" value="InterPro"/>
</dbReference>
<evidence type="ECO:0000256" key="1">
    <source>
        <dbReference type="ARBA" id="ARBA00004240"/>
    </source>
</evidence>
<dbReference type="PRINTS" id="PR00747">
    <property type="entry name" value="GLYHDRLASE47"/>
</dbReference>
<comment type="subcellular location">
    <subcellularLocation>
        <location evidence="1">Endoplasmic reticulum</location>
    </subcellularLocation>
</comment>
<evidence type="ECO:0000313" key="10">
    <source>
        <dbReference type="Proteomes" id="UP000095287"/>
    </source>
</evidence>
<feature type="signal peptide" evidence="9">
    <location>
        <begin position="1"/>
        <end position="19"/>
    </location>
</feature>
<dbReference type="InterPro" id="IPR001382">
    <property type="entry name" value="Glyco_hydro_47"/>
</dbReference>
<dbReference type="InterPro" id="IPR036026">
    <property type="entry name" value="Seven-hairpin_glycosidases"/>
</dbReference>
<sequence>MRSLLWAAAVCLLLAPGDTSDDEPPIDKEALRKAAHEMFMHGYNSYMKYAWPHDELMPLSCKGRIRGVTPSRGDVDDAMGNFSLTLVDTLDTLLVVGEYDEFEEAVKRVVENVRFDTDVVVSVFETNIRVVGGLIGGHMMALVLKSKFPSRLPWYDHQLLDMAKDVADRLLPAFNTTSGLPYSRINLKRGMLPYLKEQRDTCTACGGTMILEMSVISRLTGNPIYEEKARKAMDFLWERRHRGTDLMGTVLNVNSGDWVRRDSGIGAGIDSYYEYCLKAYILLGEDHFLDRFNTHYSAITRYVSKGYVFVDVHMHKPTVVSRGFMDALLAFWPGLLVLKGDLQPAIEMHEMLFQVVKRHKFLPEAFTHDLQVHWAQHPLRPEFIESTYLLYRATKDEHYLRVAKQVLDSLNENDVRSMSHEDRMDSFVLSETFKYLYLIFAENSDLIFDLDNYVLSTEAHFLPLNLASSQPDQLPRRLFIEPEHIEDEERSNRFQSACPNIPGGLSRSADALNAFGSSLRTRLPRRLFIEPEHIEDEERTNRFQSATRVQTNLGYIAKSTECAAGTNDRLRAWAFSASNTDHIKHLSKMGIEMEQHDGQVYLRYSEKAKDGDPSASCVLDAQGSLADLNASHSALSQMISLLLMIMLLWMVVMCSTFVLVTLAAIARRVLRARGSPAESQEKKNE</sequence>
<evidence type="ECO:0000256" key="9">
    <source>
        <dbReference type="SAM" id="SignalP"/>
    </source>
</evidence>
<dbReference type="Pfam" id="PF01532">
    <property type="entry name" value="Glyco_hydro_47"/>
    <property type="match status" value="1"/>
</dbReference>
<accession>A0A1I7Y7D4</accession>
<evidence type="ECO:0000313" key="11">
    <source>
        <dbReference type="WBParaSite" id="L893_g13493.t2"/>
    </source>
</evidence>
<evidence type="ECO:0000256" key="2">
    <source>
        <dbReference type="ARBA" id="ARBA00007658"/>
    </source>
</evidence>
<dbReference type="EC" id="3.2.1.-" evidence="7"/>
<feature type="transmembrane region" description="Helical" evidence="8">
    <location>
        <begin position="638"/>
        <end position="665"/>
    </location>
</feature>
<keyword evidence="10" id="KW-1185">Reference proteome</keyword>
<keyword evidence="6" id="KW-0106">Calcium</keyword>
<keyword evidence="3" id="KW-0256">Endoplasmic reticulum</keyword>
<dbReference type="PANTHER" id="PTHR45679:SF2">
    <property type="entry name" value="ER DEGRADATION-ENHANCING ALPHA-MANNOSIDASE-LIKE PROTEIN 3"/>
    <property type="match status" value="1"/>
</dbReference>
<dbReference type="InterPro" id="IPR044674">
    <property type="entry name" value="EDEM1/2/3"/>
</dbReference>
<dbReference type="PANTHER" id="PTHR45679">
    <property type="entry name" value="ER DEGRADATION-ENHANCING ALPHA-MANNOSIDASE-LIKE PROTEIN 2"/>
    <property type="match status" value="1"/>
</dbReference>
<feature type="active site" evidence="5">
    <location>
        <position position="382"/>
    </location>
</feature>
<dbReference type="GO" id="GO:0005509">
    <property type="term" value="F:calcium ion binding"/>
    <property type="evidence" value="ECO:0007669"/>
    <property type="project" value="InterPro"/>
</dbReference>
<dbReference type="SUPFAM" id="SSF48225">
    <property type="entry name" value="Seven-hairpin glycosidases"/>
    <property type="match status" value="1"/>
</dbReference>
<keyword evidence="8" id="KW-0472">Membrane</keyword>
<evidence type="ECO:0000256" key="5">
    <source>
        <dbReference type="PIRSR" id="PIRSR601382-1"/>
    </source>
</evidence>
<feature type="active site" evidence="5">
    <location>
        <position position="270"/>
    </location>
</feature>
<feature type="binding site" evidence="6">
    <location>
        <position position="457"/>
    </location>
    <ligand>
        <name>Ca(2+)</name>
        <dbReference type="ChEBI" id="CHEBI:29108"/>
    </ligand>
</feature>
<comment type="cofactor">
    <cofactor evidence="6">
        <name>Ca(2+)</name>
        <dbReference type="ChEBI" id="CHEBI:29108"/>
    </cofactor>
</comment>
<keyword evidence="8" id="KW-1133">Transmembrane helix</keyword>
<keyword evidence="9" id="KW-0732">Signal</keyword>
<feature type="chain" id="PRO_5009311793" description="alpha-1,2-Mannosidase" evidence="9">
    <location>
        <begin position="20"/>
        <end position="685"/>
    </location>
</feature>
<dbReference type="Proteomes" id="UP000095287">
    <property type="component" value="Unplaced"/>
</dbReference>
<organism evidence="10 11">
    <name type="scientific">Steinernema glaseri</name>
    <dbReference type="NCBI Taxonomy" id="37863"/>
    <lineage>
        <taxon>Eukaryota</taxon>
        <taxon>Metazoa</taxon>
        <taxon>Ecdysozoa</taxon>
        <taxon>Nematoda</taxon>
        <taxon>Chromadorea</taxon>
        <taxon>Rhabditida</taxon>
        <taxon>Tylenchina</taxon>
        <taxon>Panagrolaimomorpha</taxon>
        <taxon>Strongyloidoidea</taxon>
        <taxon>Steinernematidae</taxon>
        <taxon>Steinernema</taxon>
    </lineage>
</organism>
<protein>
    <recommendedName>
        <fullName evidence="7">alpha-1,2-Mannosidase</fullName>
        <ecNumber evidence="7">3.2.1.-</ecNumber>
    </recommendedName>
</protein>
<evidence type="ECO:0000256" key="8">
    <source>
        <dbReference type="SAM" id="Phobius"/>
    </source>
</evidence>
<reference evidence="11" key="1">
    <citation type="submission" date="2016-11" db="UniProtKB">
        <authorList>
            <consortium name="WormBaseParasite"/>
        </authorList>
    </citation>
    <scope>IDENTIFICATION</scope>
</reference>
<keyword evidence="4" id="KW-0325">Glycoprotein</keyword>
<keyword evidence="8" id="KW-0812">Transmembrane</keyword>
<comment type="similarity">
    <text evidence="2 7">Belongs to the glycosyl hydrolase 47 family.</text>
</comment>
<evidence type="ECO:0000256" key="4">
    <source>
        <dbReference type="ARBA" id="ARBA00023180"/>
    </source>
</evidence>
<keyword evidence="7" id="KW-0378">Hydrolase</keyword>
<dbReference type="Gene3D" id="1.50.10.10">
    <property type="match status" value="1"/>
</dbReference>
<feature type="active site" description="Proton donor" evidence="5">
    <location>
        <position position="125"/>
    </location>
</feature>
<dbReference type="WBParaSite" id="L893_g13493.t2">
    <property type="protein sequence ID" value="L893_g13493.t2"/>
    <property type="gene ID" value="L893_g13493"/>
</dbReference>
<evidence type="ECO:0000256" key="3">
    <source>
        <dbReference type="ARBA" id="ARBA00022824"/>
    </source>
</evidence>
<dbReference type="InterPro" id="IPR012341">
    <property type="entry name" value="6hp_glycosidase-like_sf"/>
</dbReference>
<dbReference type="AlphaFoldDB" id="A0A1I7Y7D4"/>
<keyword evidence="7" id="KW-0326">Glycosidase</keyword>
<evidence type="ECO:0000256" key="6">
    <source>
        <dbReference type="PIRSR" id="PIRSR601382-2"/>
    </source>
</evidence>
<dbReference type="GO" id="GO:1904380">
    <property type="term" value="P:endoplasmic reticulum mannose trimming"/>
    <property type="evidence" value="ECO:0007669"/>
    <property type="project" value="InterPro"/>
</dbReference>
<evidence type="ECO:0000256" key="7">
    <source>
        <dbReference type="RuleBase" id="RU361193"/>
    </source>
</evidence>
<dbReference type="GO" id="GO:0004571">
    <property type="term" value="F:mannosyl-oligosaccharide 1,2-alpha-mannosidase activity"/>
    <property type="evidence" value="ECO:0007669"/>
    <property type="project" value="InterPro"/>
</dbReference>
<feature type="active site" description="Proton donor" evidence="5">
    <location>
        <position position="364"/>
    </location>
</feature>
<name>A0A1I7Y7D4_9BILA</name>